<reference evidence="2 3" key="1">
    <citation type="journal article" date="2014" name="Genome Announc.">
        <title>Draft Genome Sequences of Marine Flavobacterium Algibacter lectus Strains SS8 and NR4.</title>
        <authorList>
            <person name="Takatani N."/>
            <person name="Nakanishi M."/>
            <person name="Meirelles P."/>
            <person name="Mino S."/>
            <person name="Suda W."/>
            <person name="Oshima K."/>
            <person name="Hattori M."/>
            <person name="Ohkuma M."/>
            <person name="Hosokawa M."/>
            <person name="Miyashita K."/>
            <person name="Thompson F.L."/>
            <person name="Niwa A."/>
            <person name="Sawabe T."/>
            <person name="Sawabe T."/>
        </authorList>
    </citation>
    <scope>NUCLEOTIDE SEQUENCE [LARGE SCALE GENOMIC DNA]</scope>
    <source>
        <strain evidence="3">JCM19274</strain>
    </source>
</reference>
<accession>A0A090WQM2</accession>
<keyword evidence="1" id="KW-0472">Membrane</keyword>
<dbReference type="STRING" id="221126.SAMN04489722_106188"/>
<keyword evidence="1" id="KW-0812">Transmembrane</keyword>
<dbReference type="Gene3D" id="1.25.40.10">
    <property type="entry name" value="Tetratricopeptide repeat domain"/>
    <property type="match status" value="1"/>
</dbReference>
<dbReference type="InterPro" id="IPR011990">
    <property type="entry name" value="TPR-like_helical_dom_sf"/>
</dbReference>
<keyword evidence="1" id="KW-1133">Transmembrane helix</keyword>
<gene>
    <name evidence="2" type="ORF">JCM19274_1829</name>
</gene>
<comment type="caution">
    <text evidence="2">The sequence shown here is derived from an EMBL/GenBank/DDBJ whole genome shotgun (WGS) entry which is preliminary data.</text>
</comment>
<evidence type="ECO:0000313" key="2">
    <source>
        <dbReference type="EMBL" id="GAL79321.1"/>
    </source>
</evidence>
<dbReference type="AlphaFoldDB" id="A0A090WQM2"/>
<organism evidence="2 3">
    <name type="scientific">Algibacter lectus</name>
    <dbReference type="NCBI Taxonomy" id="221126"/>
    <lineage>
        <taxon>Bacteria</taxon>
        <taxon>Pseudomonadati</taxon>
        <taxon>Bacteroidota</taxon>
        <taxon>Flavobacteriia</taxon>
        <taxon>Flavobacteriales</taxon>
        <taxon>Flavobacteriaceae</taxon>
        <taxon>Algibacter</taxon>
    </lineage>
</organism>
<dbReference type="RefSeq" id="WP_042497181.1">
    <property type="nucleotide sequence ID" value="NZ_BBNU01000006.1"/>
</dbReference>
<evidence type="ECO:0000313" key="3">
    <source>
        <dbReference type="Proteomes" id="UP000029643"/>
    </source>
</evidence>
<dbReference type="EMBL" id="BBNU01000006">
    <property type="protein sequence ID" value="GAL79321.1"/>
    <property type="molecule type" value="Genomic_DNA"/>
</dbReference>
<proteinExistence type="predicted"/>
<dbReference type="SUPFAM" id="SSF48452">
    <property type="entry name" value="TPR-like"/>
    <property type="match status" value="1"/>
</dbReference>
<protein>
    <recommendedName>
        <fullName evidence="4">Tetratricopeptide repeat protein</fullName>
    </recommendedName>
</protein>
<name>A0A090WQM2_9FLAO</name>
<evidence type="ECO:0000256" key="1">
    <source>
        <dbReference type="SAM" id="Phobius"/>
    </source>
</evidence>
<sequence length="246" mass="28841">MIPEKDLDLITRFFDLDLSYEELKEFEKRILLDIKFRERCEAYKAANDIVNTTYPDKDKLVRTEKWKTLLKDKETTIATKKTPWKWVGAIAAGFIITFFIWQLNSTFQEPDLNKLIASSWNKKIGLDFNTIRSTKKDSLKSLVSSAYSTYSDMNYQSTINLLSDYKADTIYYEDVLLLRALSFYKKEDSDTALKTLDTLSKYHTGKKSKVANWYKGLIYLEQGDIKTAEKFIELPKHKTKELKLRE</sequence>
<dbReference type="Proteomes" id="UP000029643">
    <property type="component" value="Unassembled WGS sequence"/>
</dbReference>
<evidence type="ECO:0008006" key="4">
    <source>
        <dbReference type="Google" id="ProtNLM"/>
    </source>
</evidence>
<feature type="transmembrane region" description="Helical" evidence="1">
    <location>
        <begin position="86"/>
        <end position="103"/>
    </location>
</feature>